<dbReference type="SUPFAM" id="SSF48452">
    <property type="entry name" value="TPR-like"/>
    <property type="match status" value="1"/>
</dbReference>
<dbReference type="InterPro" id="IPR039448">
    <property type="entry name" value="Beta_helix"/>
</dbReference>
<dbReference type="Gene3D" id="1.25.40.10">
    <property type="entry name" value="Tetratricopeptide repeat domain"/>
    <property type="match status" value="1"/>
</dbReference>
<comment type="caution">
    <text evidence="5">The sequence shown here is derived from an EMBL/GenBank/DDBJ whole genome shotgun (WGS) entry which is preliminary data.</text>
</comment>
<keyword evidence="2" id="KW-0175">Coiled coil</keyword>
<proteinExistence type="predicted"/>
<dbReference type="SMART" id="SM00710">
    <property type="entry name" value="PbH1"/>
    <property type="match status" value="6"/>
</dbReference>
<reference evidence="5" key="2">
    <citation type="submission" date="2020-09" db="EMBL/GenBank/DDBJ databases">
        <authorList>
            <person name="Sun Q."/>
            <person name="Kim S."/>
        </authorList>
    </citation>
    <scope>NUCLEOTIDE SEQUENCE</scope>
    <source>
        <strain evidence="5">KCTC 12988</strain>
    </source>
</reference>
<dbReference type="Proteomes" id="UP000644507">
    <property type="component" value="Unassembled WGS sequence"/>
</dbReference>
<keyword evidence="1" id="KW-0677">Repeat</keyword>
<organism evidence="5 6">
    <name type="scientific">Roseibacillus persicicus</name>
    <dbReference type="NCBI Taxonomy" id="454148"/>
    <lineage>
        <taxon>Bacteria</taxon>
        <taxon>Pseudomonadati</taxon>
        <taxon>Verrucomicrobiota</taxon>
        <taxon>Verrucomicrobiia</taxon>
        <taxon>Verrucomicrobiales</taxon>
        <taxon>Verrucomicrobiaceae</taxon>
        <taxon>Roseibacillus</taxon>
    </lineage>
</organism>
<dbReference type="PANTHER" id="PTHR22990:SF15">
    <property type="entry name" value="F-BOX ONLY PROTEIN 10"/>
    <property type="match status" value="1"/>
</dbReference>
<evidence type="ECO:0000256" key="2">
    <source>
        <dbReference type="SAM" id="Coils"/>
    </source>
</evidence>
<dbReference type="InterPro" id="IPR011050">
    <property type="entry name" value="Pectin_lyase_fold/virulence"/>
</dbReference>
<keyword evidence="3" id="KW-0812">Transmembrane</keyword>
<accession>A0A918TWC6</accession>
<dbReference type="Gene3D" id="2.160.20.10">
    <property type="entry name" value="Single-stranded right-handed beta-helix, Pectin lyase-like"/>
    <property type="match status" value="1"/>
</dbReference>
<evidence type="ECO:0000256" key="3">
    <source>
        <dbReference type="SAM" id="Phobius"/>
    </source>
</evidence>
<feature type="coiled-coil region" evidence="2">
    <location>
        <begin position="18"/>
        <end position="65"/>
    </location>
</feature>
<dbReference type="InterPro" id="IPR006626">
    <property type="entry name" value="PbH1"/>
</dbReference>
<dbReference type="SUPFAM" id="SSF51126">
    <property type="entry name" value="Pectin lyase-like"/>
    <property type="match status" value="1"/>
</dbReference>
<name>A0A918TWC6_9BACT</name>
<feature type="domain" description="Right handed beta helix" evidence="4">
    <location>
        <begin position="440"/>
        <end position="576"/>
    </location>
</feature>
<dbReference type="InterPro" id="IPR051550">
    <property type="entry name" value="SCF-Subunits/Alg-Epimerases"/>
</dbReference>
<evidence type="ECO:0000313" key="5">
    <source>
        <dbReference type="EMBL" id="GHC65890.1"/>
    </source>
</evidence>
<protein>
    <recommendedName>
        <fullName evidence="4">Right handed beta helix domain-containing protein</fullName>
    </recommendedName>
</protein>
<dbReference type="PANTHER" id="PTHR22990">
    <property type="entry name" value="F-BOX ONLY PROTEIN"/>
    <property type="match status" value="1"/>
</dbReference>
<gene>
    <name evidence="5" type="ORF">GCM10007100_37080</name>
</gene>
<feature type="transmembrane region" description="Helical" evidence="3">
    <location>
        <begin position="72"/>
        <end position="92"/>
    </location>
</feature>
<dbReference type="Pfam" id="PF13229">
    <property type="entry name" value="Beta_helix"/>
    <property type="match status" value="1"/>
</dbReference>
<evidence type="ECO:0000259" key="4">
    <source>
        <dbReference type="Pfam" id="PF13229"/>
    </source>
</evidence>
<dbReference type="EMBL" id="BMXI01000020">
    <property type="protein sequence ID" value="GHC65890.1"/>
    <property type="molecule type" value="Genomic_DNA"/>
</dbReference>
<sequence>MSYEEAVKVLGLKRGETVDNYQRAFEEVRKHMQRLRDEADTAEKRANYELELARFEEALVVAERHQPKKKKIVAGLFVGLLLVGLVGGGVVLGPKFLERQDKLRAAEARLPEAAEAVDLRNWGVAEKIYEDILKLKPKSQEALEGLKTVEIEQEVERRMQVRFALGNVQSHIDKREWDEAEEQMKKVLAMEPDDEQLKAFAESMKENRRLDEIASLSEGIEQARIEEQWEVLVAKTEELAKVDPENPRLPEFEKEVAEAKLILLGYRQEADEIYEKALALDNGEFSLEALNLLREAQRLAPSEKAAALYEKMSSYVQTLAVPDDVPTLAEALEQARSGDKVILSEGKYSESLLVPAGVSIEGVKGKTILETSSDEGSVLVVSGKGAPARLVGLTIRHSGVSNADERFPVVLIQGAQAVLENCEVSYGAGHGVAVIDGARCEITSTEIKGCGWDGVAVTGEGSEAILQESRCTANLHHGLDAWDGARVWVQRSRFQDNGLTGIFLTSSGKECRVESSSIERNREVGIVASSGVHALVNGNLISGNMLGGVFAQDKGTKLTVTSNTIEKNGEVGLVVTKDVLLEKEEDNSAQENDGRQKWLNADLTQVEAKPKTEEILKALPVD</sequence>
<dbReference type="InterPro" id="IPR011990">
    <property type="entry name" value="TPR-like_helical_dom_sf"/>
</dbReference>
<evidence type="ECO:0000256" key="1">
    <source>
        <dbReference type="ARBA" id="ARBA00022737"/>
    </source>
</evidence>
<evidence type="ECO:0000313" key="6">
    <source>
        <dbReference type="Proteomes" id="UP000644507"/>
    </source>
</evidence>
<dbReference type="InterPro" id="IPR012334">
    <property type="entry name" value="Pectin_lyas_fold"/>
</dbReference>
<keyword evidence="3" id="KW-1133">Transmembrane helix</keyword>
<keyword evidence="3" id="KW-0472">Membrane</keyword>
<dbReference type="AlphaFoldDB" id="A0A918TWC6"/>
<keyword evidence="6" id="KW-1185">Reference proteome</keyword>
<reference evidence="5" key="1">
    <citation type="journal article" date="2014" name="Int. J. Syst. Evol. Microbiol.">
        <title>Complete genome sequence of Corynebacterium casei LMG S-19264T (=DSM 44701T), isolated from a smear-ripened cheese.</title>
        <authorList>
            <consortium name="US DOE Joint Genome Institute (JGI-PGF)"/>
            <person name="Walter F."/>
            <person name="Albersmeier A."/>
            <person name="Kalinowski J."/>
            <person name="Ruckert C."/>
        </authorList>
    </citation>
    <scope>NUCLEOTIDE SEQUENCE</scope>
    <source>
        <strain evidence="5">KCTC 12988</strain>
    </source>
</reference>